<proteinExistence type="predicted"/>
<name>A0A5Q0M099_VARPD</name>
<accession>A0A5Q0M099</accession>
<gene>
    <name evidence="2" type="ORF">GFK26_03580</name>
</gene>
<dbReference type="RefSeq" id="WP_153280837.1">
    <property type="nucleotide sequence ID" value="NZ_CP045644.1"/>
</dbReference>
<evidence type="ECO:0000313" key="3">
    <source>
        <dbReference type="Proteomes" id="UP000326780"/>
    </source>
</evidence>
<dbReference type="Proteomes" id="UP000326780">
    <property type="component" value="Chromosome"/>
</dbReference>
<feature type="chain" id="PRO_5024982682" evidence="1">
    <location>
        <begin position="26"/>
        <end position="237"/>
    </location>
</feature>
<reference evidence="2 3" key="1">
    <citation type="submission" date="2019-10" db="EMBL/GenBank/DDBJ databases">
        <title>Complete genome sequence of Variovorax paradoxus 5C-2.</title>
        <authorList>
            <person name="Gogoleva N.E."/>
            <person name="Balkin A.S."/>
        </authorList>
    </citation>
    <scope>NUCLEOTIDE SEQUENCE [LARGE SCALE GENOMIC DNA]</scope>
    <source>
        <strain evidence="2 3">5C-2</strain>
    </source>
</reference>
<dbReference type="AlphaFoldDB" id="A0A5Q0M099"/>
<feature type="signal peptide" evidence="1">
    <location>
        <begin position="1"/>
        <end position="25"/>
    </location>
</feature>
<organism evidence="2 3">
    <name type="scientific">Variovorax paradoxus</name>
    <dbReference type="NCBI Taxonomy" id="34073"/>
    <lineage>
        <taxon>Bacteria</taxon>
        <taxon>Pseudomonadati</taxon>
        <taxon>Pseudomonadota</taxon>
        <taxon>Betaproteobacteria</taxon>
        <taxon>Burkholderiales</taxon>
        <taxon>Comamonadaceae</taxon>
        <taxon>Variovorax</taxon>
    </lineage>
</organism>
<evidence type="ECO:0000313" key="2">
    <source>
        <dbReference type="EMBL" id="QFZ81912.1"/>
    </source>
</evidence>
<dbReference type="EMBL" id="CP045644">
    <property type="protein sequence ID" value="QFZ81912.1"/>
    <property type="molecule type" value="Genomic_DNA"/>
</dbReference>
<sequence>MKAAVTLKTLLAAAALAALPLAAGAAGDDAAAPDQTLRITHHVMSIGKDGVQRESRYADRMVRRAGTVWIERELPPALRADHDHEASEGKVHIGHSHADNTAAPLWLRHDAAGTVQVNMVLRQQRKVIEVDAANYGNVGYSGSWANAYWLIDPASLPRMKALGTARGGVQRYELPQGERTLRVDWDVAGRYARKIEQRDAHGTSLNVMTASAIAAPKVLPWQQVESYARSDYSDLLD</sequence>
<protein>
    <submittedName>
        <fullName evidence="2">Uncharacterized protein</fullName>
    </submittedName>
</protein>
<evidence type="ECO:0000256" key="1">
    <source>
        <dbReference type="SAM" id="SignalP"/>
    </source>
</evidence>
<keyword evidence="1" id="KW-0732">Signal</keyword>